<accession>A0A1X2F218</accession>
<evidence type="ECO:0000256" key="5">
    <source>
        <dbReference type="ARBA" id="ARBA00023163"/>
    </source>
</evidence>
<feature type="domain" description="HTH lysR-type" evidence="8">
    <location>
        <begin position="1"/>
        <end position="58"/>
    </location>
</feature>
<evidence type="ECO:0000313" key="10">
    <source>
        <dbReference type="Proteomes" id="UP000193964"/>
    </source>
</evidence>
<dbReference type="PANTHER" id="PTHR30346">
    <property type="entry name" value="TRANSCRIPTIONAL DUAL REGULATOR HCAR-RELATED"/>
    <property type="match status" value="1"/>
</dbReference>
<keyword evidence="5" id="KW-0804">Transcription</keyword>
<evidence type="ECO:0000256" key="6">
    <source>
        <dbReference type="ARBA" id="ARBA00040885"/>
    </source>
</evidence>
<dbReference type="FunFam" id="1.10.10.10:FF:000001">
    <property type="entry name" value="LysR family transcriptional regulator"/>
    <property type="match status" value="1"/>
</dbReference>
<comment type="caution">
    <text evidence="9">The sequence shown here is derived from an EMBL/GenBank/DDBJ whole genome shotgun (WGS) entry which is preliminary data.</text>
</comment>
<dbReference type="Gene3D" id="3.40.190.290">
    <property type="match status" value="1"/>
</dbReference>
<evidence type="ECO:0000256" key="1">
    <source>
        <dbReference type="ARBA" id="ARBA00009437"/>
    </source>
</evidence>
<evidence type="ECO:0000256" key="2">
    <source>
        <dbReference type="ARBA" id="ARBA00023015"/>
    </source>
</evidence>
<gene>
    <name evidence="9" type="ORF">AWC31_31405</name>
</gene>
<evidence type="ECO:0000256" key="7">
    <source>
        <dbReference type="ARBA" id="ARBA00056658"/>
    </source>
</evidence>
<comment type="function">
    <text evidence="7">Required for the induction the katG gene for catalase. Involved in the response to hydrogen peroxide.</text>
</comment>
<name>A0A1X2F218_9MYCO</name>
<dbReference type="Proteomes" id="UP000193964">
    <property type="component" value="Unassembled WGS sequence"/>
</dbReference>
<keyword evidence="4" id="KW-0010">Activator</keyword>
<dbReference type="Gene3D" id="1.10.10.10">
    <property type="entry name" value="Winged helix-like DNA-binding domain superfamily/Winged helix DNA-binding domain"/>
    <property type="match status" value="1"/>
</dbReference>
<dbReference type="Pfam" id="PF03466">
    <property type="entry name" value="LysR_substrate"/>
    <property type="match status" value="1"/>
</dbReference>
<dbReference type="InterPro" id="IPR005119">
    <property type="entry name" value="LysR_subst-bd"/>
</dbReference>
<keyword evidence="3" id="KW-0238">DNA-binding</keyword>
<protein>
    <recommendedName>
        <fullName evidence="6">Probable hydrogen peroxide-inducible genes activator</fullName>
    </recommendedName>
</protein>
<sequence length="300" mass="32479">MDLRELDWFATLAEHPHVTDAAGQLNISQPTLSRGVARLERRLGVPLFDRQQNRLRLNRYGEVFRAHVLRAIAEISTAEERIAALIDPDEGTVALGFLHSFGGWLVPQLLSTYQAVVPAVTFQLRGCPADVVVDELRKGRLDVGLTSPQPAGDDVHWVPLLDERLMVAVPATHRFADRSAVEPDELADEGFVVFPPVFGTRQLGDRICAEAGFSPKVVAEGTELTTVRALVGAGIGVAIIPETRGPTDLGADWVEIPITGDNARRTIGMITPGDRSIAPVARRFCSHIVDAFDASTALSG</sequence>
<dbReference type="SUPFAM" id="SSF46785">
    <property type="entry name" value="Winged helix' DNA-binding domain"/>
    <property type="match status" value="1"/>
</dbReference>
<dbReference type="GO" id="GO:0003677">
    <property type="term" value="F:DNA binding"/>
    <property type="evidence" value="ECO:0007669"/>
    <property type="project" value="UniProtKB-KW"/>
</dbReference>
<evidence type="ECO:0000259" key="8">
    <source>
        <dbReference type="PROSITE" id="PS50931"/>
    </source>
</evidence>
<dbReference type="Pfam" id="PF00126">
    <property type="entry name" value="HTH_1"/>
    <property type="match status" value="1"/>
</dbReference>
<keyword evidence="2" id="KW-0805">Transcription regulation</keyword>
<evidence type="ECO:0000313" key="9">
    <source>
        <dbReference type="EMBL" id="ORX12484.1"/>
    </source>
</evidence>
<comment type="similarity">
    <text evidence="1">Belongs to the LysR transcriptional regulatory family.</text>
</comment>
<dbReference type="GO" id="GO:0032993">
    <property type="term" value="C:protein-DNA complex"/>
    <property type="evidence" value="ECO:0007669"/>
    <property type="project" value="TreeGrafter"/>
</dbReference>
<dbReference type="GO" id="GO:0003700">
    <property type="term" value="F:DNA-binding transcription factor activity"/>
    <property type="evidence" value="ECO:0007669"/>
    <property type="project" value="InterPro"/>
</dbReference>
<dbReference type="InterPro" id="IPR000847">
    <property type="entry name" value="LysR_HTH_N"/>
</dbReference>
<dbReference type="InterPro" id="IPR036388">
    <property type="entry name" value="WH-like_DNA-bd_sf"/>
</dbReference>
<evidence type="ECO:0000256" key="3">
    <source>
        <dbReference type="ARBA" id="ARBA00023125"/>
    </source>
</evidence>
<dbReference type="CDD" id="cd08434">
    <property type="entry name" value="PBP2_GltC_like"/>
    <property type="match status" value="1"/>
</dbReference>
<reference evidence="9 10" key="1">
    <citation type="submission" date="2016-01" db="EMBL/GenBank/DDBJ databases">
        <title>The new phylogeny of the genus Mycobacterium.</title>
        <authorList>
            <person name="Tarcisio F."/>
            <person name="Conor M."/>
            <person name="Antonella G."/>
            <person name="Elisabetta G."/>
            <person name="Giulia F.S."/>
            <person name="Sara T."/>
            <person name="Anna F."/>
            <person name="Clotilde B."/>
            <person name="Roberto B."/>
            <person name="Veronica D.S."/>
            <person name="Fabio R."/>
            <person name="Monica P."/>
            <person name="Olivier J."/>
            <person name="Enrico T."/>
            <person name="Nicola S."/>
        </authorList>
    </citation>
    <scope>NUCLEOTIDE SEQUENCE [LARGE SCALE GENOMIC DNA]</scope>
    <source>
        <strain evidence="9 10">ATCC 700010</strain>
    </source>
</reference>
<dbReference type="PROSITE" id="PS50931">
    <property type="entry name" value="HTH_LYSR"/>
    <property type="match status" value="1"/>
</dbReference>
<evidence type="ECO:0000256" key="4">
    <source>
        <dbReference type="ARBA" id="ARBA00023159"/>
    </source>
</evidence>
<organism evidence="9 10">
    <name type="scientific">Mycolicibacterium wolinskyi</name>
    <dbReference type="NCBI Taxonomy" id="59750"/>
    <lineage>
        <taxon>Bacteria</taxon>
        <taxon>Bacillati</taxon>
        <taxon>Actinomycetota</taxon>
        <taxon>Actinomycetes</taxon>
        <taxon>Mycobacteriales</taxon>
        <taxon>Mycobacteriaceae</taxon>
        <taxon>Mycolicibacterium</taxon>
    </lineage>
</organism>
<dbReference type="EMBL" id="LQQA01000029">
    <property type="protein sequence ID" value="ORX12484.1"/>
    <property type="molecule type" value="Genomic_DNA"/>
</dbReference>
<dbReference type="AlphaFoldDB" id="A0A1X2F218"/>
<proteinExistence type="inferred from homology"/>
<dbReference type="PANTHER" id="PTHR30346:SF28">
    <property type="entry name" value="HTH-TYPE TRANSCRIPTIONAL REGULATOR CYNR"/>
    <property type="match status" value="1"/>
</dbReference>
<dbReference type="InterPro" id="IPR036390">
    <property type="entry name" value="WH_DNA-bd_sf"/>
</dbReference>
<dbReference type="SUPFAM" id="SSF53850">
    <property type="entry name" value="Periplasmic binding protein-like II"/>
    <property type="match status" value="1"/>
</dbReference>
<dbReference type="PRINTS" id="PR00039">
    <property type="entry name" value="HTHLYSR"/>
</dbReference>
<dbReference type="RefSeq" id="WP_085146180.1">
    <property type="nucleotide sequence ID" value="NZ_JACKUA010000030.1"/>
</dbReference>